<dbReference type="Proteomes" id="UP001221142">
    <property type="component" value="Unassembled WGS sequence"/>
</dbReference>
<dbReference type="InterPro" id="IPR002403">
    <property type="entry name" value="Cyt_P450_E_grp-IV"/>
</dbReference>
<dbReference type="PANTHER" id="PTHR24305:SF166">
    <property type="entry name" value="CYTOCHROME P450 12A4, MITOCHONDRIAL-RELATED"/>
    <property type="match status" value="1"/>
</dbReference>
<keyword evidence="12" id="KW-0472">Membrane</keyword>
<comment type="caution">
    <text evidence="14">The sequence shown here is derived from an EMBL/GenBank/DDBJ whole genome shotgun (WGS) entry which is preliminary data.</text>
</comment>
<evidence type="ECO:0000256" key="13">
    <source>
        <dbReference type="PIRSR" id="PIRSR602403-1"/>
    </source>
</evidence>
<keyword evidence="10 13" id="KW-0408">Iron</keyword>
<accession>A0AAD7BBD8</accession>
<dbReference type="Gene3D" id="1.10.630.10">
    <property type="entry name" value="Cytochrome P450"/>
    <property type="match status" value="1"/>
</dbReference>
<keyword evidence="7 13" id="KW-0479">Metal-binding</keyword>
<dbReference type="PANTHER" id="PTHR24305">
    <property type="entry name" value="CYTOCHROME P450"/>
    <property type="match status" value="1"/>
</dbReference>
<dbReference type="GO" id="GO:0016705">
    <property type="term" value="F:oxidoreductase activity, acting on paired donors, with incorporation or reduction of molecular oxygen"/>
    <property type="evidence" value="ECO:0007669"/>
    <property type="project" value="InterPro"/>
</dbReference>
<dbReference type="InterPro" id="IPR050121">
    <property type="entry name" value="Cytochrome_P450_monoxygenase"/>
</dbReference>
<dbReference type="InterPro" id="IPR001128">
    <property type="entry name" value="Cyt_P450"/>
</dbReference>
<dbReference type="PRINTS" id="PR00465">
    <property type="entry name" value="EP450IV"/>
</dbReference>
<comment type="pathway">
    <text evidence="3">Secondary metabolite biosynthesis; terpenoid biosynthesis.</text>
</comment>
<name>A0AAD7BBD8_9AGAR</name>
<dbReference type="SUPFAM" id="SSF48264">
    <property type="entry name" value="Cytochrome P450"/>
    <property type="match status" value="1"/>
</dbReference>
<dbReference type="Pfam" id="PF00067">
    <property type="entry name" value="p450"/>
    <property type="match status" value="1"/>
</dbReference>
<proteinExistence type="inferred from homology"/>
<evidence type="ECO:0000256" key="10">
    <source>
        <dbReference type="ARBA" id="ARBA00023004"/>
    </source>
</evidence>
<evidence type="ECO:0000313" key="15">
    <source>
        <dbReference type="Proteomes" id="UP001221142"/>
    </source>
</evidence>
<dbReference type="GO" id="GO:0004497">
    <property type="term" value="F:monooxygenase activity"/>
    <property type="evidence" value="ECO:0007669"/>
    <property type="project" value="UniProtKB-KW"/>
</dbReference>
<evidence type="ECO:0000256" key="7">
    <source>
        <dbReference type="ARBA" id="ARBA00022723"/>
    </source>
</evidence>
<evidence type="ECO:0000256" key="8">
    <source>
        <dbReference type="ARBA" id="ARBA00022989"/>
    </source>
</evidence>
<evidence type="ECO:0000256" key="4">
    <source>
        <dbReference type="ARBA" id="ARBA00010617"/>
    </source>
</evidence>
<keyword evidence="8" id="KW-1133">Transmembrane helix</keyword>
<dbReference type="PRINTS" id="PR00385">
    <property type="entry name" value="P450"/>
</dbReference>
<keyword evidence="11" id="KW-0503">Monooxygenase</keyword>
<dbReference type="GO" id="GO:0005506">
    <property type="term" value="F:iron ion binding"/>
    <property type="evidence" value="ECO:0007669"/>
    <property type="project" value="InterPro"/>
</dbReference>
<keyword evidence="15" id="KW-1185">Reference proteome</keyword>
<evidence type="ECO:0000256" key="3">
    <source>
        <dbReference type="ARBA" id="ARBA00004721"/>
    </source>
</evidence>
<keyword evidence="9" id="KW-0560">Oxidoreductase</keyword>
<organism evidence="14 15">
    <name type="scientific">Roridomyces roridus</name>
    <dbReference type="NCBI Taxonomy" id="1738132"/>
    <lineage>
        <taxon>Eukaryota</taxon>
        <taxon>Fungi</taxon>
        <taxon>Dikarya</taxon>
        <taxon>Basidiomycota</taxon>
        <taxon>Agaricomycotina</taxon>
        <taxon>Agaricomycetes</taxon>
        <taxon>Agaricomycetidae</taxon>
        <taxon>Agaricales</taxon>
        <taxon>Marasmiineae</taxon>
        <taxon>Mycenaceae</taxon>
        <taxon>Roridomyces</taxon>
    </lineage>
</organism>
<evidence type="ECO:0000256" key="6">
    <source>
        <dbReference type="ARBA" id="ARBA00022692"/>
    </source>
</evidence>
<evidence type="ECO:0000256" key="5">
    <source>
        <dbReference type="ARBA" id="ARBA00022617"/>
    </source>
</evidence>
<comment type="subcellular location">
    <subcellularLocation>
        <location evidence="2">Membrane</location>
    </subcellularLocation>
</comment>
<keyword evidence="6" id="KW-0812">Transmembrane</keyword>
<evidence type="ECO:0000313" key="14">
    <source>
        <dbReference type="EMBL" id="KAJ7615888.1"/>
    </source>
</evidence>
<comment type="cofactor">
    <cofactor evidence="1 13">
        <name>heme</name>
        <dbReference type="ChEBI" id="CHEBI:30413"/>
    </cofactor>
</comment>
<comment type="similarity">
    <text evidence="4">Belongs to the cytochrome P450 family.</text>
</comment>
<dbReference type="GO" id="GO:0020037">
    <property type="term" value="F:heme binding"/>
    <property type="evidence" value="ECO:0007669"/>
    <property type="project" value="InterPro"/>
</dbReference>
<dbReference type="AlphaFoldDB" id="A0AAD7BBD8"/>
<feature type="binding site" description="axial binding residue" evidence="13">
    <location>
        <position position="491"/>
    </location>
    <ligand>
        <name>heme</name>
        <dbReference type="ChEBI" id="CHEBI:30413"/>
    </ligand>
    <ligandPart>
        <name>Fe</name>
        <dbReference type="ChEBI" id="CHEBI:18248"/>
    </ligandPart>
</feature>
<protein>
    <submittedName>
        <fullName evidence="14">Cytochrome P450</fullName>
    </submittedName>
</protein>
<reference evidence="14" key="1">
    <citation type="submission" date="2023-03" db="EMBL/GenBank/DDBJ databases">
        <title>Massive genome expansion in bonnet fungi (Mycena s.s.) driven by repeated elements and novel gene families across ecological guilds.</title>
        <authorList>
            <consortium name="Lawrence Berkeley National Laboratory"/>
            <person name="Harder C.B."/>
            <person name="Miyauchi S."/>
            <person name="Viragh M."/>
            <person name="Kuo A."/>
            <person name="Thoen E."/>
            <person name="Andreopoulos B."/>
            <person name="Lu D."/>
            <person name="Skrede I."/>
            <person name="Drula E."/>
            <person name="Henrissat B."/>
            <person name="Morin E."/>
            <person name="Kohler A."/>
            <person name="Barry K."/>
            <person name="LaButti K."/>
            <person name="Morin E."/>
            <person name="Salamov A."/>
            <person name="Lipzen A."/>
            <person name="Mereny Z."/>
            <person name="Hegedus B."/>
            <person name="Baldrian P."/>
            <person name="Stursova M."/>
            <person name="Weitz H."/>
            <person name="Taylor A."/>
            <person name="Grigoriev I.V."/>
            <person name="Nagy L.G."/>
            <person name="Martin F."/>
            <person name="Kauserud H."/>
        </authorList>
    </citation>
    <scope>NUCLEOTIDE SEQUENCE</scope>
    <source>
        <strain evidence="14">9284</strain>
    </source>
</reference>
<keyword evidence="5 13" id="KW-0349">Heme</keyword>
<dbReference type="EMBL" id="JARKIF010000023">
    <property type="protein sequence ID" value="KAJ7615888.1"/>
    <property type="molecule type" value="Genomic_DNA"/>
</dbReference>
<dbReference type="GO" id="GO:0016020">
    <property type="term" value="C:membrane"/>
    <property type="evidence" value="ECO:0007669"/>
    <property type="project" value="UniProtKB-SubCell"/>
</dbReference>
<evidence type="ECO:0000256" key="1">
    <source>
        <dbReference type="ARBA" id="ARBA00001971"/>
    </source>
</evidence>
<evidence type="ECO:0000256" key="9">
    <source>
        <dbReference type="ARBA" id="ARBA00023002"/>
    </source>
</evidence>
<gene>
    <name evidence="14" type="ORF">FB45DRAFT_934855</name>
</gene>
<dbReference type="InterPro" id="IPR036396">
    <property type="entry name" value="Cyt_P450_sf"/>
</dbReference>
<evidence type="ECO:0000256" key="2">
    <source>
        <dbReference type="ARBA" id="ARBA00004370"/>
    </source>
</evidence>
<sequence>MPSRMPLSSVEHALILSLSYVLWRTLRGFFVRNPLDNIPGPPSDSFLAGVLFLLERMGASLTSPTGNVAQLHGPDGFELHQSLERDYDPVVRIHGLFGATQLYVYDPVALHSIVMKDQDLYEESPVFLSLSGLLFGKGILSTTGEEHRRHRKVLVQAFSTRNLRGMVPVLYEVAHRLRDGLMRPQVKDSAKELDMNALLSRTSLEFIGRAGIGHSFDTLASSEEPVDPYTESLKNLTLLIRELAVFTPLAPLISKLGSASLQWFLLGLVPLRSLSALRDVVSTMEARAKTLVCQQIRAMEKDSGKMDVTRLLLKMDDEGTRWTDADVVTRTSMIIQTATDTTSSSLNRVVHLLALYPDIQERLRAELACMPEQMDFDQLVGLPYLDGFIRETLRLYPPIPLMSRIVTQDCILPLSRPIQGLDGKMMGCIPLQKGTGVYIAISAANHNPAVWGADAREFKPERWENGRAEVGVRMSGVYSNTMTFVGGRRSCIGFKFVQLELKVVLSVLLRSFRFSAPSDEIRWSVGAPASPSVRTRPLLPIVVEWLSPRQSS</sequence>
<evidence type="ECO:0000256" key="12">
    <source>
        <dbReference type="ARBA" id="ARBA00023136"/>
    </source>
</evidence>
<evidence type="ECO:0000256" key="11">
    <source>
        <dbReference type="ARBA" id="ARBA00023033"/>
    </source>
</evidence>